<comment type="caution">
    <text evidence="5">The sequence shown here is derived from an EMBL/GenBank/DDBJ whole genome shotgun (WGS) entry which is preliminary data.</text>
</comment>
<dbReference type="Gene3D" id="3.90.550.10">
    <property type="entry name" value="Spore Coat Polysaccharide Biosynthesis Protein SpsA, Chain A"/>
    <property type="match status" value="1"/>
</dbReference>
<dbReference type="Pfam" id="PF13632">
    <property type="entry name" value="Glyco_trans_2_3"/>
    <property type="match status" value="1"/>
</dbReference>
<evidence type="ECO:0000313" key="6">
    <source>
        <dbReference type="Proteomes" id="UP000193467"/>
    </source>
</evidence>
<dbReference type="InterPro" id="IPR057688">
    <property type="entry name" value="DUF7928"/>
</dbReference>
<feature type="domain" description="DUF7928" evidence="4">
    <location>
        <begin position="31"/>
        <end position="188"/>
    </location>
</feature>
<dbReference type="Pfam" id="PF25550">
    <property type="entry name" value="DUF7928"/>
    <property type="match status" value="1"/>
</dbReference>
<evidence type="ECO:0000256" key="1">
    <source>
        <dbReference type="SAM" id="MobiDB-lite"/>
    </source>
</evidence>
<feature type="transmembrane region" description="Helical" evidence="2">
    <location>
        <begin position="678"/>
        <end position="698"/>
    </location>
</feature>
<dbReference type="Proteomes" id="UP000193467">
    <property type="component" value="Unassembled WGS sequence"/>
</dbReference>
<gene>
    <name evidence="5" type="ORF">BCR35DRAFT_286735</name>
</gene>
<dbReference type="EMBL" id="MCGR01000002">
    <property type="protein sequence ID" value="ORY91751.1"/>
    <property type="molecule type" value="Genomic_DNA"/>
</dbReference>
<feature type="transmembrane region" description="Helical" evidence="2">
    <location>
        <begin position="258"/>
        <end position="286"/>
    </location>
</feature>
<dbReference type="PANTHER" id="PTHR35408:SF3">
    <property type="entry name" value="GLYCOSYLTRANSFERASE 2-LIKE DOMAIN-CONTAINING PROTEIN"/>
    <property type="match status" value="1"/>
</dbReference>
<feature type="transmembrane region" description="Helical" evidence="2">
    <location>
        <begin position="710"/>
        <end position="731"/>
    </location>
</feature>
<feature type="transmembrane region" description="Helical" evidence="2">
    <location>
        <begin position="805"/>
        <end position="824"/>
    </location>
</feature>
<protein>
    <submittedName>
        <fullName evidence="5">Glycosyl transferase family group 2-domain-containing protein</fullName>
    </submittedName>
</protein>
<evidence type="ECO:0000313" key="5">
    <source>
        <dbReference type="EMBL" id="ORY91751.1"/>
    </source>
</evidence>
<feature type="domain" description="Glycosyltransferase 2-like" evidence="3">
    <location>
        <begin position="479"/>
        <end position="690"/>
    </location>
</feature>
<accession>A0A1Y2G6X6</accession>
<dbReference type="SUPFAM" id="SSF53448">
    <property type="entry name" value="Nucleotide-diphospho-sugar transferases"/>
    <property type="match status" value="1"/>
</dbReference>
<proteinExistence type="predicted"/>
<dbReference type="InterPro" id="IPR001173">
    <property type="entry name" value="Glyco_trans_2-like"/>
</dbReference>
<evidence type="ECO:0000259" key="3">
    <source>
        <dbReference type="Pfam" id="PF13632"/>
    </source>
</evidence>
<dbReference type="PANTHER" id="PTHR35408">
    <property type="entry name" value="CHROMOSOME 15, WHOLE GENOME SHOTGUN SEQUENCE"/>
    <property type="match status" value="1"/>
</dbReference>
<dbReference type="InterPro" id="IPR029044">
    <property type="entry name" value="Nucleotide-diphossugar_trans"/>
</dbReference>
<keyword evidence="2" id="KW-0472">Membrane</keyword>
<keyword evidence="6" id="KW-1185">Reference proteome</keyword>
<keyword evidence="2" id="KW-0812">Transmembrane</keyword>
<feature type="transmembrane region" description="Helical" evidence="2">
    <location>
        <begin position="830"/>
        <end position="852"/>
    </location>
</feature>
<dbReference type="GO" id="GO:0016740">
    <property type="term" value="F:transferase activity"/>
    <property type="evidence" value="ECO:0007669"/>
    <property type="project" value="UniProtKB-KW"/>
</dbReference>
<evidence type="ECO:0000259" key="4">
    <source>
        <dbReference type="Pfam" id="PF25550"/>
    </source>
</evidence>
<organism evidence="5 6">
    <name type="scientific">Leucosporidium creatinivorum</name>
    <dbReference type="NCBI Taxonomy" id="106004"/>
    <lineage>
        <taxon>Eukaryota</taxon>
        <taxon>Fungi</taxon>
        <taxon>Dikarya</taxon>
        <taxon>Basidiomycota</taxon>
        <taxon>Pucciniomycotina</taxon>
        <taxon>Microbotryomycetes</taxon>
        <taxon>Leucosporidiales</taxon>
        <taxon>Leucosporidium</taxon>
    </lineage>
</organism>
<dbReference type="InParanoid" id="A0A1Y2G6X6"/>
<sequence length="862" mass="96555">MAVVRPFRPLVRRRPLEKRADLSLLPPSSLVVVVALSRQCEAKGWFPDRDWGNIVCVRSSVGTAGSSTYASYPLAEEVEGASVLLDGIASINAEAAVIVSSHVVRSILSTLDDTQERVSLNEDLSIQVIDTLEDLAAAKRHQYAAFCRENLSLVLWSDDVAALIPNAQDISEKMLDFIWKQVELDEETKAETVLDSEPPTPSADLETGSPSTSAPRRPIGLLSPLHVGLALGLNIFVSMNTIRVLIEEFLTDGYWPRLFISLAVPLQMAVSQFFCVIVVAVILQLLGPVAQMHSNNKYHSGARPPRMKGPLPDFTVLMPVYKEGLESVLQPTIRSLQEAIKTYELQGGSVNILVCDDGMQLLGAHDYLVRKAFYEANAIGFVARPGHQKHWLRAGRFKKSSNLNSALELSIRIEGLMNERRPQRSPEQPWTFEEDQVLYEQCLQEALEETKRIVPSEGDDEKGKTLSLWAAGNVRIGELILIIDSDTRVPSDCFLDAASEMHESPQCSIIQHVSDVMFVGTDFFEAGIAFFTRLVNTSISWVVANGDVGCFVGHNAFIRWSALQEIAQWKEDENRWQIWSESHVSEDFDCALRMLVAGYDVRWATYSNGGFQEGVSLTADDEINRWQKYAFGVSELLLNRFKDWPTKGPFTKMAKHFFWESNLPLHYKFSSWAYMMSYYGISVAFPLSILGYILYGLFIPSLDSAYLPSWKVNVSLFVVFGCASAFAFAVLRYRAGQAGLHICLWEQAKWTPFNTLFFLGISYHTAMALLAHPLGIDMTWGATLKESTEATILTELPAIFKRYRIVFSVCALLSIMMIVFAFLPMMEWAIIDWVSIVPLALVVAGHVLYPFLLNPAIMSFRF</sequence>
<keyword evidence="5" id="KW-0808">Transferase</keyword>
<reference evidence="5 6" key="1">
    <citation type="submission" date="2016-07" db="EMBL/GenBank/DDBJ databases">
        <title>Pervasive Adenine N6-methylation of Active Genes in Fungi.</title>
        <authorList>
            <consortium name="DOE Joint Genome Institute"/>
            <person name="Mondo S.J."/>
            <person name="Dannebaum R.O."/>
            <person name="Kuo R.C."/>
            <person name="Labutti K."/>
            <person name="Haridas S."/>
            <person name="Kuo A."/>
            <person name="Salamov A."/>
            <person name="Ahrendt S.R."/>
            <person name="Lipzen A."/>
            <person name="Sullivan W."/>
            <person name="Andreopoulos W.B."/>
            <person name="Clum A."/>
            <person name="Lindquist E."/>
            <person name="Daum C."/>
            <person name="Ramamoorthy G.K."/>
            <person name="Gryganskyi A."/>
            <person name="Culley D."/>
            <person name="Magnuson J.K."/>
            <person name="James T.Y."/>
            <person name="O'Malley M.A."/>
            <person name="Stajich J.E."/>
            <person name="Spatafora J.W."/>
            <person name="Visel A."/>
            <person name="Grigoriev I.V."/>
        </authorList>
    </citation>
    <scope>NUCLEOTIDE SEQUENCE [LARGE SCALE GENOMIC DNA]</scope>
    <source>
        <strain evidence="5 6">62-1032</strain>
    </source>
</reference>
<dbReference type="STRING" id="106004.A0A1Y2G6X6"/>
<keyword evidence="2" id="KW-1133">Transmembrane helix</keyword>
<feature type="region of interest" description="Disordered" evidence="1">
    <location>
        <begin position="189"/>
        <end position="215"/>
    </location>
</feature>
<dbReference type="AlphaFoldDB" id="A0A1Y2G6X6"/>
<name>A0A1Y2G6X6_9BASI</name>
<evidence type="ECO:0000256" key="2">
    <source>
        <dbReference type="SAM" id="Phobius"/>
    </source>
</evidence>
<dbReference type="OrthoDB" id="38531at2759"/>